<accession>A0A5Q0BPI0</accession>
<gene>
    <name evidence="1" type="ORF">F6R98_17395</name>
</gene>
<evidence type="ECO:0000313" key="1">
    <source>
        <dbReference type="EMBL" id="QFY44191.1"/>
    </source>
</evidence>
<evidence type="ECO:0000313" key="2">
    <source>
        <dbReference type="Proteomes" id="UP000325755"/>
    </source>
</evidence>
<organism evidence="1 2">
    <name type="scientific">Candidatus Methylospira mobilis</name>
    <dbReference type="NCBI Taxonomy" id="1808979"/>
    <lineage>
        <taxon>Bacteria</taxon>
        <taxon>Pseudomonadati</taxon>
        <taxon>Pseudomonadota</taxon>
        <taxon>Gammaproteobacteria</taxon>
        <taxon>Methylococcales</taxon>
        <taxon>Methylococcaceae</taxon>
        <taxon>Candidatus Methylospira</taxon>
    </lineage>
</organism>
<name>A0A5Q0BPI0_9GAMM</name>
<dbReference type="InParanoid" id="A0A5Q0BPI0"/>
<dbReference type="Proteomes" id="UP000325755">
    <property type="component" value="Chromosome"/>
</dbReference>
<dbReference type="OrthoDB" id="6848467at2"/>
<dbReference type="KEGG" id="mmob:F6R98_17395"/>
<reference evidence="1 2" key="1">
    <citation type="submission" date="2019-09" db="EMBL/GenBank/DDBJ databases">
        <title>Ecophysiology of the spiral-shaped methanotroph Methylospira mobilis as revealed by the complete genome sequence.</title>
        <authorList>
            <person name="Oshkin I.Y."/>
            <person name="Dedysh S.N."/>
            <person name="Miroshnikov K."/>
            <person name="Danilova O.V."/>
            <person name="Hakobyan A."/>
            <person name="Liesack W."/>
        </authorList>
    </citation>
    <scope>NUCLEOTIDE SEQUENCE [LARGE SCALE GENOMIC DNA]</scope>
    <source>
        <strain evidence="1 2">Shm1</strain>
    </source>
</reference>
<sequence>MEDYFSSLSSPEGSCWQYKSIFPRWLGGHTYEPETFYGSFKGIEPVFRKRNIYSYQNEYRFAFYNKNNDIENKIIRIGSLSDFAKKIPIKFLNEIKIELSGITNSQE</sequence>
<protein>
    <submittedName>
        <fullName evidence="1">Uncharacterized protein</fullName>
    </submittedName>
</protein>
<dbReference type="EMBL" id="CP044205">
    <property type="protein sequence ID" value="QFY44191.1"/>
    <property type="molecule type" value="Genomic_DNA"/>
</dbReference>
<dbReference type="AlphaFoldDB" id="A0A5Q0BPI0"/>
<keyword evidence="2" id="KW-1185">Reference proteome</keyword>
<proteinExistence type="predicted"/>
<dbReference type="RefSeq" id="WP_153250161.1">
    <property type="nucleotide sequence ID" value="NZ_CP044205.1"/>
</dbReference>